<evidence type="ECO:0000313" key="7">
    <source>
        <dbReference type="Proteomes" id="UP000038010"/>
    </source>
</evidence>
<dbReference type="Pfam" id="PF00106">
    <property type="entry name" value="adh_short"/>
    <property type="match status" value="1"/>
</dbReference>
<comment type="similarity">
    <text evidence="2">Belongs to the short-chain dehydrogenases/reductases (SDR) family.</text>
</comment>
<dbReference type="InterPro" id="IPR036291">
    <property type="entry name" value="NAD(P)-bd_dom_sf"/>
</dbReference>
<dbReference type="InterPro" id="IPR051019">
    <property type="entry name" value="VLCFA-Steroid_DH"/>
</dbReference>
<dbReference type="GO" id="GO:0005783">
    <property type="term" value="C:endoplasmic reticulum"/>
    <property type="evidence" value="ECO:0007669"/>
    <property type="project" value="UniProtKB-SubCell"/>
</dbReference>
<name>A0A0N0NM32_9EURO</name>
<feature type="transmembrane region" description="Helical" evidence="5">
    <location>
        <begin position="209"/>
        <end position="229"/>
    </location>
</feature>
<evidence type="ECO:0000256" key="5">
    <source>
        <dbReference type="SAM" id="Phobius"/>
    </source>
</evidence>
<dbReference type="PIRSF" id="PIRSF000126">
    <property type="entry name" value="11-beta-HSD1"/>
    <property type="match status" value="1"/>
</dbReference>
<dbReference type="GO" id="GO:0016491">
    <property type="term" value="F:oxidoreductase activity"/>
    <property type="evidence" value="ECO:0007669"/>
    <property type="project" value="UniProtKB-KW"/>
</dbReference>
<dbReference type="PANTHER" id="PTHR43899">
    <property type="entry name" value="RH59310P"/>
    <property type="match status" value="1"/>
</dbReference>
<dbReference type="GeneID" id="28731953"/>
<keyword evidence="5" id="KW-1133">Transmembrane helix</keyword>
<evidence type="ECO:0000256" key="3">
    <source>
        <dbReference type="ARBA" id="ARBA00022857"/>
    </source>
</evidence>
<dbReference type="Proteomes" id="UP000038010">
    <property type="component" value="Unassembled WGS sequence"/>
</dbReference>
<evidence type="ECO:0000256" key="2">
    <source>
        <dbReference type="ARBA" id="ARBA00006484"/>
    </source>
</evidence>
<comment type="caution">
    <text evidence="6">The sequence shown here is derived from an EMBL/GenBank/DDBJ whole genome shotgun (WGS) entry which is preliminary data.</text>
</comment>
<accession>A0A0N0NM32</accession>
<keyword evidence="3" id="KW-0521">NADP</keyword>
<keyword evidence="7" id="KW-1185">Reference proteome</keyword>
<dbReference type="STRING" id="1664694.A0A0N0NM32"/>
<dbReference type="OrthoDB" id="47007at2759"/>
<dbReference type="SUPFAM" id="SSF51735">
    <property type="entry name" value="NAD(P)-binding Rossmann-fold domains"/>
    <property type="match status" value="1"/>
</dbReference>
<dbReference type="RefSeq" id="XP_017999954.1">
    <property type="nucleotide sequence ID" value="XM_018140073.1"/>
</dbReference>
<dbReference type="InterPro" id="IPR020904">
    <property type="entry name" value="Sc_DH/Rdtase_CS"/>
</dbReference>
<dbReference type="EMBL" id="LFJN01000013">
    <property type="protein sequence ID" value="KPI39991.1"/>
    <property type="molecule type" value="Genomic_DNA"/>
</dbReference>
<sequence length="347" mass="38180">MNYLSTEFSLFGRTFTPLHLLAGLGTITFATTTLTVIRALHIYLHRSKISRYHHPLKTVTKNDSRVGASDQPWGLVTGASSGIGLEIANQLAERGFNVILHGRNEAKLGKIVEGLQKKWPVRAFKMLLLDAALNEIPNFAKTVLDCINGLNLTVVIHNIGGSGEPVGIKVETFEEYDATKVDSWINVNLRFSTQLTRVLLPTLIKNQPALLMFISSGSALIAVPFMSIYSGAKIYLNSFAQVLRAEFKLAGHDIEVQSQMPGTVATETSGRSEKDRGFTMPMADEWVRSMFDKVGYGSPVFSPWFGHRVQAGIFGALPSFVTERLIVSISKKVRKEINGANPATRDT</sequence>
<dbReference type="PRINTS" id="PR00081">
    <property type="entry name" value="GDHRDH"/>
</dbReference>
<dbReference type="Gene3D" id="3.40.50.720">
    <property type="entry name" value="NAD(P)-binding Rossmann-like Domain"/>
    <property type="match status" value="1"/>
</dbReference>
<keyword evidence="5" id="KW-0812">Transmembrane</keyword>
<comment type="subcellular location">
    <subcellularLocation>
        <location evidence="1">Endoplasmic reticulum</location>
    </subcellularLocation>
</comment>
<organism evidence="6 7">
    <name type="scientific">Cyphellophora attinorum</name>
    <dbReference type="NCBI Taxonomy" id="1664694"/>
    <lineage>
        <taxon>Eukaryota</taxon>
        <taxon>Fungi</taxon>
        <taxon>Dikarya</taxon>
        <taxon>Ascomycota</taxon>
        <taxon>Pezizomycotina</taxon>
        <taxon>Eurotiomycetes</taxon>
        <taxon>Chaetothyriomycetidae</taxon>
        <taxon>Chaetothyriales</taxon>
        <taxon>Cyphellophoraceae</taxon>
        <taxon>Cyphellophora</taxon>
    </lineage>
</organism>
<reference evidence="6 7" key="1">
    <citation type="submission" date="2015-06" db="EMBL/GenBank/DDBJ databases">
        <title>Draft genome of the ant-associated black yeast Phialophora attae CBS 131958.</title>
        <authorList>
            <person name="Moreno L.F."/>
            <person name="Stielow B.J."/>
            <person name="de Hoog S."/>
            <person name="Vicente V.A."/>
            <person name="Weiss V.A."/>
            <person name="de Vries M."/>
            <person name="Cruz L.M."/>
            <person name="Souza E.M."/>
        </authorList>
    </citation>
    <scope>NUCLEOTIDE SEQUENCE [LARGE SCALE GENOMIC DNA]</scope>
    <source>
        <strain evidence="6 7">CBS 131958</strain>
    </source>
</reference>
<proteinExistence type="inferred from homology"/>
<evidence type="ECO:0000256" key="4">
    <source>
        <dbReference type="ARBA" id="ARBA00023002"/>
    </source>
</evidence>
<keyword evidence="4" id="KW-0560">Oxidoreductase</keyword>
<evidence type="ECO:0000313" key="6">
    <source>
        <dbReference type="EMBL" id="KPI39991.1"/>
    </source>
</evidence>
<protein>
    <submittedName>
        <fullName evidence="6">Very-long-chain 3-oxoacyl-CoA 1</fullName>
    </submittedName>
</protein>
<dbReference type="PANTHER" id="PTHR43899:SF13">
    <property type="entry name" value="RH59310P"/>
    <property type="match status" value="1"/>
</dbReference>
<dbReference type="VEuPathDB" id="FungiDB:AB675_11245"/>
<feature type="transmembrane region" description="Helical" evidence="5">
    <location>
        <begin position="20"/>
        <end position="44"/>
    </location>
</feature>
<evidence type="ECO:0000256" key="1">
    <source>
        <dbReference type="ARBA" id="ARBA00004240"/>
    </source>
</evidence>
<dbReference type="InterPro" id="IPR002347">
    <property type="entry name" value="SDR_fam"/>
</dbReference>
<dbReference type="PROSITE" id="PS00061">
    <property type="entry name" value="ADH_SHORT"/>
    <property type="match status" value="1"/>
</dbReference>
<dbReference type="AlphaFoldDB" id="A0A0N0NM32"/>
<gene>
    <name evidence="6" type="ORF">AB675_11245</name>
</gene>
<keyword evidence="5" id="KW-0472">Membrane</keyword>